<reference evidence="2 3" key="1">
    <citation type="submission" date="2021-06" db="EMBL/GenBank/DDBJ databases">
        <title>Caerostris darwini draft genome.</title>
        <authorList>
            <person name="Kono N."/>
            <person name="Arakawa K."/>
        </authorList>
    </citation>
    <scope>NUCLEOTIDE SEQUENCE [LARGE SCALE GENOMIC DNA]</scope>
</reference>
<name>A0AAV4P8G7_9ARAC</name>
<organism evidence="2 3">
    <name type="scientific">Caerostris darwini</name>
    <dbReference type="NCBI Taxonomy" id="1538125"/>
    <lineage>
        <taxon>Eukaryota</taxon>
        <taxon>Metazoa</taxon>
        <taxon>Ecdysozoa</taxon>
        <taxon>Arthropoda</taxon>
        <taxon>Chelicerata</taxon>
        <taxon>Arachnida</taxon>
        <taxon>Araneae</taxon>
        <taxon>Araneomorphae</taxon>
        <taxon>Entelegynae</taxon>
        <taxon>Araneoidea</taxon>
        <taxon>Araneidae</taxon>
        <taxon>Caerostris</taxon>
    </lineage>
</organism>
<keyword evidence="3" id="KW-1185">Reference proteome</keyword>
<dbReference type="EMBL" id="BPLQ01002494">
    <property type="protein sequence ID" value="GIX93490.1"/>
    <property type="molecule type" value="Genomic_DNA"/>
</dbReference>
<evidence type="ECO:0000313" key="3">
    <source>
        <dbReference type="Proteomes" id="UP001054837"/>
    </source>
</evidence>
<evidence type="ECO:0000313" key="2">
    <source>
        <dbReference type="EMBL" id="GIX93490.1"/>
    </source>
</evidence>
<accession>A0AAV4P8G7</accession>
<gene>
    <name evidence="2" type="ORF">CDAR_409141</name>
</gene>
<dbReference type="AlphaFoldDB" id="A0AAV4P8G7"/>
<sequence length="85" mass="9011">MRAKTSNSANPTAKINVSSGTIFHDSSRNVENILVSGEVHLVFSAIRICASTVLCLILLTHYNQDAGGRTNAGRGRRGGNLCLPS</sequence>
<dbReference type="Proteomes" id="UP001054837">
    <property type="component" value="Unassembled WGS sequence"/>
</dbReference>
<protein>
    <submittedName>
        <fullName evidence="2">Uncharacterized protein</fullName>
    </submittedName>
</protein>
<proteinExistence type="predicted"/>
<evidence type="ECO:0000256" key="1">
    <source>
        <dbReference type="SAM" id="MobiDB-lite"/>
    </source>
</evidence>
<comment type="caution">
    <text evidence="2">The sequence shown here is derived from an EMBL/GenBank/DDBJ whole genome shotgun (WGS) entry which is preliminary data.</text>
</comment>
<feature type="region of interest" description="Disordered" evidence="1">
    <location>
        <begin position="65"/>
        <end position="85"/>
    </location>
</feature>